<name>A0AAN8YZX0_9MAGN</name>
<dbReference type="Proteomes" id="UP001370490">
    <property type="component" value="Unassembled WGS sequence"/>
</dbReference>
<sequence length="133" mass="15879">MENFYTSQQNSHDEYQNTHIYQLPPTRQLWNEDEDSCLRELVAEQVNAPKIDWVHISTIMGTRSANQCRKRWLNHLMPGIKKAHWTEDEEEILTIAHFAYGNCWVKIAEHLPGRTDNDIRNHWNTMQRRKCCT</sequence>
<dbReference type="Gene3D" id="1.10.10.60">
    <property type="entry name" value="Homeodomain-like"/>
    <property type="match status" value="2"/>
</dbReference>
<dbReference type="GO" id="GO:0000981">
    <property type="term" value="F:DNA-binding transcription factor activity, RNA polymerase II-specific"/>
    <property type="evidence" value="ECO:0007669"/>
    <property type="project" value="TreeGrafter"/>
</dbReference>
<dbReference type="PROSITE" id="PS50090">
    <property type="entry name" value="MYB_LIKE"/>
    <property type="match status" value="2"/>
</dbReference>
<keyword evidence="2" id="KW-0539">Nucleus</keyword>
<comment type="caution">
    <text evidence="5">The sequence shown here is derived from an EMBL/GenBank/DDBJ whole genome shotgun (WGS) entry which is preliminary data.</text>
</comment>
<dbReference type="InterPro" id="IPR050560">
    <property type="entry name" value="MYB_TF"/>
</dbReference>
<dbReference type="InterPro" id="IPR001005">
    <property type="entry name" value="SANT/Myb"/>
</dbReference>
<dbReference type="SUPFAM" id="SSF46689">
    <property type="entry name" value="Homeodomain-like"/>
    <property type="match status" value="2"/>
</dbReference>
<feature type="domain" description="Myb-like" evidence="3">
    <location>
        <begin position="27"/>
        <end position="76"/>
    </location>
</feature>
<dbReference type="PANTHER" id="PTHR45614:SF232">
    <property type="entry name" value="TRANSCRIPTION FACTOR MYB3R-2"/>
    <property type="match status" value="1"/>
</dbReference>
<proteinExistence type="predicted"/>
<dbReference type="Pfam" id="PF00249">
    <property type="entry name" value="Myb_DNA-binding"/>
    <property type="match status" value="2"/>
</dbReference>
<reference evidence="5 6" key="1">
    <citation type="submission" date="2023-12" db="EMBL/GenBank/DDBJ databases">
        <title>A high-quality genome assembly for Dillenia turbinata (Dilleniales).</title>
        <authorList>
            <person name="Chanderbali A."/>
        </authorList>
    </citation>
    <scope>NUCLEOTIDE SEQUENCE [LARGE SCALE GENOMIC DNA]</scope>
    <source>
        <strain evidence="5">LSX21</strain>
        <tissue evidence="5">Leaf</tissue>
    </source>
</reference>
<dbReference type="EMBL" id="JBAMMX010000022">
    <property type="protein sequence ID" value="KAK6919157.1"/>
    <property type="molecule type" value="Genomic_DNA"/>
</dbReference>
<dbReference type="PANTHER" id="PTHR45614">
    <property type="entry name" value="MYB PROTEIN-RELATED"/>
    <property type="match status" value="1"/>
</dbReference>
<dbReference type="GO" id="GO:0000978">
    <property type="term" value="F:RNA polymerase II cis-regulatory region sequence-specific DNA binding"/>
    <property type="evidence" value="ECO:0007669"/>
    <property type="project" value="TreeGrafter"/>
</dbReference>
<evidence type="ECO:0000313" key="6">
    <source>
        <dbReference type="Proteomes" id="UP001370490"/>
    </source>
</evidence>
<dbReference type="AlphaFoldDB" id="A0AAN8YZX0"/>
<dbReference type="PROSITE" id="PS51294">
    <property type="entry name" value="HTH_MYB"/>
    <property type="match status" value="2"/>
</dbReference>
<evidence type="ECO:0000259" key="3">
    <source>
        <dbReference type="PROSITE" id="PS50090"/>
    </source>
</evidence>
<protein>
    <submittedName>
        <fullName evidence="5">SANT/Myb domain</fullName>
    </submittedName>
</protein>
<dbReference type="InterPro" id="IPR017930">
    <property type="entry name" value="Myb_dom"/>
</dbReference>
<organism evidence="5 6">
    <name type="scientific">Dillenia turbinata</name>
    <dbReference type="NCBI Taxonomy" id="194707"/>
    <lineage>
        <taxon>Eukaryota</taxon>
        <taxon>Viridiplantae</taxon>
        <taxon>Streptophyta</taxon>
        <taxon>Embryophyta</taxon>
        <taxon>Tracheophyta</taxon>
        <taxon>Spermatophyta</taxon>
        <taxon>Magnoliopsida</taxon>
        <taxon>eudicotyledons</taxon>
        <taxon>Gunneridae</taxon>
        <taxon>Pentapetalae</taxon>
        <taxon>Dilleniales</taxon>
        <taxon>Dilleniaceae</taxon>
        <taxon>Dillenia</taxon>
    </lineage>
</organism>
<dbReference type="GO" id="GO:0005634">
    <property type="term" value="C:nucleus"/>
    <property type="evidence" value="ECO:0007669"/>
    <property type="project" value="UniProtKB-SubCell"/>
</dbReference>
<comment type="subcellular location">
    <subcellularLocation>
        <location evidence="1">Nucleus</location>
    </subcellularLocation>
</comment>
<feature type="domain" description="HTH myb-type" evidence="4">
    <location>
        <begin position="77"/>
        <end position="131"/>
    </location>
</feature>
<feature type="domain" description="Myb-like" evidence="3">
    <location>
        <begin position="77"/>
        <end position="127"/>
    </location>
</feature>
<evidence type="ECO:0000256" key="1">
    <source>
        <dbReference type="ARBA" id="ARBA00004123"/>
    </source>
</evidence>
<dbReference type="InterPro" id="IPR009057">
    <property type="entry name" value="Homeodomain-like_sf"/>
</dbReference>
<dbReference type="CDD" id="cd00167">
    <property type="entry name" value="SANT"/>
    <property type="match status" value="2"/>
</dbReference>
<keyword evidence="6" id="KW-1185">Reference proteome</keyword>
<feature type="domain" description="HTH myb-type" evidence="4">
    <location>
        <begin position="27"/>
        <end position="76"/>
    </location>
</feature>
<gene>
    <name evidence="5" type="ORF">RJ641_017579</name>
</gene>
<evidence type="ECO:0000313" key="5">
    <source>
        <dbReference type="EMBL" id="KAK6919157.1"/>
    </source>
</evidence>
<evidence type="ECO:0000256" key="2">
    <source>
        <dbReference type="ARBA" id="ARBA00023242"/>
    </source>
</evidence>
<accession>A0AAN8YZX0</accession>
<evidence type="ECO:0000259" key="4">
    <source>
        <dbReference type="PROSITE" id="PS51294"/>
    </source>
</evidence>
<dbReference type="SMART" id="SM00717">
    <property type="entry name" value="SANT"/>
    <property type="match status" value="2"/>
</dbReference>